<evidence type="ECO:0000256" key="1">
    <source>
        <dbReference type="SAM" id="MobiDB-lite"/>
    </source>
</evidence>
<dbReference type="Proteomes" id="UP000799777">
    <property type="component" value="Unassembled WGS sequence"/>
</dbReference>
<feature type="region of interest" description="Disordered" evidence="1">
    <location>
        <begin position="85"/>
        <end position="108"/>
    </location>
</feature>
<gene>
    <name evidence="2" type="ORF">EK21DRAFT_80902</name>
</gene>
<dbReference type="OrthoDB" id="674604at2759"/>
<evidence type="ECO:0000313" key="2">
    <source>
        <dbReference type="EMBL" id="KAF2023446.1"/>
    </source>
</evidence>
<proteinExistence type="predicted"/>
<keyword evidence="3" id="KW-1185">Reference proteome</keyword>
<feature type="non-terminal residue" evidence="2">
    <location>
        <position position="1"/>
    </location>
</feature>
<organism evidence="2 3">
    <name type="scientific">Setomelanomma holmii</name>
    <dbReference type="NCBI Taxonomy" id="210430"/>
    <lineage>
        <taxon>Eukaryota</taxon>
        <taxon>Fungi</taxon>
        <taxon>Dikarya</taxon>
        <taxon>Ascomycota</taxon>
        <taxon>Pezizomycotina</taxon>
        <taxon>Dothideomycetes</taxon>
        <taxon>Pleosporomycetidae</taxon>
        <taxon>Pleosporales</taxon>
        <taxon>Pleosporineae</taxon>
        <taxon>Phaeosphaeriaceae</taxon>
        <taxon>Setomelanomma</taxon>
    </lineage>
</organism>
<dbReference type="AlphaFoldDB" id="A0A9P4LEN0"/>
<evidence type="ECO:0000313" key="3">
    <source>
        <dbReference type="Proteomes" id="UP000799777"/>
    </source>
</evidence>
<protein>
    <submittedName>
        <fullName evidence="2">Uncharacterized protein</fullName>
    </submittedName>
</protein>
<sequence length="108" mass="12128">SSRTLEVWGSRRADKTQLVLDHVRQHRTEYEATFMIEARLIESARVCWRGDRQRSVEDGVTGVRSLFASLRGPWLLVSDDADTIEDHGTSSYPGGSRHKPSGLPVPSH</sequence>
<accession>A0A9P4LEN0</accession>
<comment type="caution">
    <text evidence="2">The sequence shown here is derived from an EMBL/GenBank/DDBJ whole genome shotgun (WGS) entry which is preliminary data.</text>
</comment>
<reference evidence="2" key="1">
    <citation type="journal article" date="2020" name="Stud. Mycol.">
        <title>101 Dothideomycetes genomes: a test case for predicting lifestyles and emergence of pathogens.</title>
        <authorList>
            <person name="Haridas S."/>
            <person name="Albert R."/>
            <person name="Binder M."/>
            <person name="Bloem J."/>
            <person name="Labutti K."/>
            <person name="Salamov A."/>
            <person name="Andreopoulos B."/>
            <person name="Baker S."/>
            <person name="Barry K."/>
            <person name="Bills G."/>
            <person name="Bluhm B."/>
            <person name="Cannon C."/>
            <person name="Castanera R."/>
            <person name="Culley D."/>
            <person name="Daum C."/>
            <person name="Ezra D."/>
            <person name="Gonzalez J."/>
            <person name="Henrissat B."/>
            <person name="Kuo A."/>
            <person name="Liang C."/>
            <person name="Lipzen A."/>
            <person name="Lutzoni F."/>
            <person name="Magnuson J."/>
            <person name="Mondo S."/>
            <person name="Nolan M."/>
            <person name="Ohm R."/>
            <person name="Pangilinan J."/>
            <person name="Park H.-J."/>
            <person name="Ramirez L."/>
            <person name="Alfaro M."/>
            <person name="Sun H."/>
            <person name="Tritt A."/>
            <person name="Yoshinaga Y."/>
            <person name="Zwiers L.-H."/>
            <person name="Turgeon B."/>
            <person name="Goodwin S."/>
            <person name="Spatafora J."/>
            <person name="Crous P."/>
            <person name="Grigoriev I."/>
        </authorList>
    </citation>
    <scope>NUCLEOTIDE SEQUENCE</scope>
    <source>
        <strain evidence="2">CBS 110217</strain>
    </source>
</reference>
<dbReference type="EMBL" id="ML978348">
    <property type="protein sequence ID" value="KAF2023446.1"/>
    <property type="molecule type" value="Genomic_DNA"/>
</dbReference>
<name>A0A9P4LEN0_9PLEO</name>